<feature type="compositionally biased region" description="Polar residues" evidence="1">
    <location>
        <begin position="347"/>
        <end position="364"/>
    </location>
</feature>
<feature type="region of interest" description="Disordered" evidence="1">
    <location>
        <begin position="299"/>
        <end position="393"/>
    </location>
</feature>
<sequence>MNSSTSASSSSTGLIDGQSPGWDLGSQTIEEIMEDLYATANAMDVQPLGIPPTRSDDKIFKLLNDPHPWSFNQQQFRYPKIIFSVSVVNGQEVLHPMVPIRKSDYFNKEAFEKAQRERFVSDSTVEILWNKRYSPELTRRPELVPGLGHDEAAIFESIFDANSFDQAQHQKPANAYVSQNEEFGFQNRMNGYLRTDEQLQNDASYGLRSSENQWREVILNYSSLPSALFPDNQLNGYHSSDGLRMCFVDSEGGRHYTNIVLSDQYMLVALPSESASDHFLWDSYGTHILRQPPGGALFGPSIVSPEPSSVVSSPRKRGEHPSSKKLCSAKKHAAASNLRHRLIGPTTRGNPQSERAPQTHNSLNLDFPPTPFEPSGPSLSLDTPDSPAPSSPPVVPEMKCWCDGCPRTFTILKDLEAHHILCHPGLGGQGEMKRHVKSVQHLGGAALQCPNQCSKRTFSRHDALSSTIIWDATIKWDK</sequence>
<dbReference type="Proteomes" id="UP001163846">
    <property type="component" value="Unassembled WGS sequence"/>
</dbReference>
<dbReference type="AlphaFoldDB" id="A0AA38NWU3"/>
<feature type="region of interest" description="Disordered" evidence="1">
    <location>
        <begin position="1"/>
        <end position="21"/>
    </location>
</feature>
<evidence type="ECO:0000256" key="1">
    <source>
        <dbReference type="SAM" id="MobiDB-lite"/>
    </source>
</evidence>
<evidence type="ECO:0000259" key="2">
    <source>
        <dbReference type="PROSITE" id="PS00028"/>
    </source>
</evidence>
<dbReference type="EMBL" id="MU807083">
    <property type="protein sequence ID" value="KAJ3832098.1"/>
    <property type="molecule type" value="Genomic_DNA"/>
</dbReference>
<proteinExistence type="predicted"/>
<evidence type="ECO:0000313" key="3">
    <source>
        <dbReference type="EMBL" id="KAJ3832098.1"/>
    </source>
</evidence>
<organism evidence="3 4">
    <name type="scientific">Lentinula raphanica</name>
    <dbReference type="NCBI Taxonomy" id="153919"/>
    <lineage>
        <taxon>Eukaryota</taxon>
        <taxon>Fungi</taxon>
        <taxon>Dikarya</taxon>
        <taxon>Basidiomycota</taxon>
        <taxon>Agaricomycotina</taxon>
        <taxon>Agaricomycetes</taxon>
        <taxon>Agaricomycetidae</taxon>
        <taxon>Agaricales</taxon>
        <taxon>Marasmiineae</taxon>
        <taxon>Omphalotaceae</taxon>
        <taxon>Lentinula</taxon>
    </lineage>
</organism>
<comment type="caution">
    <text evidence="3">The sequence shown here is derived from an EMBL/GenBank/DDBJ whole genome shotgun (WGS) entry which is preliminary data.</text>
</comment>
<dbReference type="PROSITE" id="PS00028">
    <property type="entry name" value="ZINC_FINGER_C2H2_1"/>
    <property type="match status" value="1"/>
</dbReference>
<feature type="compositionally biased region" description="Low complexity" evidence="1">
    <location>
        <begin position="300"/>
        <end position="313"/>
    </location>
</feature>
<reference evidence="3" key="1">
    <citation type="submission" date="2022-08" db="EMBL/GenBank/DDBJ databases">
        <authorList>
            <consortium name="DOE Joint Genome Institute"/>
            <person name="Min B."/>
            <person name="Riley R."/>
            <person name="Sierra-Patev S."/>
            <person name="Naranjo-Ortiz M."/>
            <person name="Looney B."/>
            <person name="Konkel Z."/>
            <person name="Slot J.C."/>
            <person name="Sakamoto Y."/>
            <person name="Steenwyk J.L."/>
            <person name="Rokas A."/>
            <person name="Carro J."/>
            <person name="Camarero S."/>
            <person name="Ferreira P."/>
            <person name="Molpeceres G."/>
            <person name="Ruiz-Duenas F.J."/>
            <person name="Serrano A."/>
            <person name="Henrissat B."/>
            <person name="Drula E."/>
            <person name="Hughes K.W."/>
            <person name="Mata J.L."/>
            <person name="Ishikawa N.K."/>
            <person name="Vargas-Isla R."/>
            <person name="Ushijima S."/>
            <person name="Smith C.A."/>
            <person name="Ahrendt S."/>
            <person name="Andreopoulos W."/>
            <person name="He G."/>
            <person name="Labutti K."/>
            <person name="Lipzen A."/>
            <person name="Ng V."/>
            <person name="Sandor L."/>
            <person name="Barry K."/>
            <person name="Martinez A.T."/>
            <person name="Xiao Y."/>
            <person name="Gibbons J.G."/>
            <person name="Terashima K."/>
            <person name="Hibbett D.S."/>
            <person name="Grigoriev I.V."/>
        </authorList>
    </citation>
    <scope>NUCLEOTIDE SEQUENCE</scope>
    <source>
        <strain evidence="3">TFB9207</strain>
    </source>
</reference>
<keyword evidence="4" id="KW-1185">Reference proteome</keyword>
<name>A0AA38NWU3_9AGAR</name>
<dbReference type="InterPro" id="IPR013087">
    <property type="entry name" value="Znf_C2H2_type"/>
</dbReference>
<feature type="compositionally biased region" description="Low complexity" evidence="1">
    <location>
        <begin position="375"/>
        <end position="385"/>
    </location>
</feature>
<accession>A0AA38NWU3</accession>
<protein>
    <recommendedName>
        <fullName evidence="2">C2H2-type domain-containing protein</fullName>
    </recommendedName>
</protein>
<feature type="compositionally biased region" description="Low complexity" evidence="1">
    <location>
        <begin position="1"/>
        <end position="12"/>
    </location>
</feature>
<feature type="domain" description="C2H2-type" evidence="2">
    <location>
        <begin position="400"/>
        <end position="423"/>
    </location>
</feature>
<feature type="compositionally biased region" description="Basic residues" evidence="1">
    <location>
        <begin position="327"/>
        <end position="342"/>
    </location>
</feature>
<evidence type="ECO:0000313" key="4">
    <source>
        <dbReference type="Proteomes" id="UP001163846"/>
    </source>
</evidence>
<gene>
    <name evidence="3" type="ORF">F5878DRAFT_647071</name>
</gene>